<evidence type="ECO:0000256" key="9">
    <source>
        <dbReference type="HAMAP-Rule" id="MF_00144"/>
    </source>
</evidence>
<feature type="binding site" evidence="9">
    <location>
        <position position="123"/>
    </location>
    <ligand>
        <name>ATP</name>
        <dbReference type="ChEBI" id="CHEBI:30616"/>
    </ligand>
</feature>
<dbReference type="EC" id="2.8.1.13" evidence="9"/>
<evidence type="ECO:0000256" key="2">
    <source>
        <dbReference type="ARBA" id="ARBA00022679"/>
    </source>
</evidence>
<dbReference type="GO" id="GO:0103016">
    <property type="term" value="F:tRNA-uridine 2-sulfurtransferase activity"/>
    <property type="evidence" value="ECO:0007669"/>
    <property type="project" value="UniProtKB-EC"/>
</dbReference>
<protein>
    <recommendedName>
        <fullName evidence="9">tRNA-specific 2-thiouridylase MnmA</fullName>
        <ecNumber evidence="9">2.8.1.13</ecNumber>
    </recommendedName>
</protein>
<evidence type="ECO:0000256" key="1">
    <source>
        <dbReference type="ARBA" id="ARBA00022555"/>
    </source>
</evidence>
<feature type="active site" description="Cysteine persulfide intermediate" evidence="9">
    <location>
        <position position="202"/>
    </location>
</feature>
<dbReference type="Pfam" id="PF20258">
    <property type="entry name" value="tRNA_Me_trans_C"/>
    <property type="match status" value="1"/>
</dbReference>
<evidence type="ECO:0000313" key="12">
    <source>
        <dbReference type="EMBL" id="OHA96122.1"/>
    </source>
</evidence>
<comment type="subcellular location">
    <subcellularLocation>
        <location evidence="9">Cytoplasm</location>
    </subcellularLocation>
</comment>
<keyword evidence="4 9" id="KW-0547">Nucleotide-binding</keyword>
<evidence type="ECO:0000313" key="13">
    <source>
        <dbReference type="Proteomes" id="UP000178175"/>
    </source>
</evidence>
<dbReference type="PANTHER" id="PTHR11933">
    <property type="entry name" value="TRNA 5-METHYLAMINOMETHYL-2-THIOURIDYLATE -METHYLTRANSFERASE"/>
    <property type="match status" value="1"/>
</dbReference>
<dbReference type="GO" id="GO:0000049">
    <property type="term" value="F:tRNA binding"/>
    <property type="evidence" value="ECO:0007669"/>
    <property type="project" value="UniProtKB-KW"/>
</dbReference>
<dbReference type="SUPFAM" id="SSF52402">
    <property type="entry name" value="Adenine nucleotide alpha hydrolases-like"/>
    <property type="match status" value="1"/>
</dbReference>
<dbReference type="Gene3D" id="2.40.30.10">
    <property type="entry name" value="Translation factors"/>
    <property type="match status" value="1"/>
</dbReference>
<dbReference type="InterPro" id="IPR014729">
    <property type="entry name" value="Rossmann-like_a/b/a_fold"/>
</dbReference>
<dbReference type="NCBIfam" id="NF001138">
    <property type="entry name" value="PRK00143.1"/>
    <property type="match status" value="1"/>
</dbReference>
<accession>A0A1G2TG29</accession>
<dbReference type="AlphaFoldDB" id="A0A1G2TG29"/>
<dbReference type="Pfam" id="PF03054">
    <property type="entry name" value="tRNA_Me_trans"/>
    <property type="match status" value="1"/>
</dbReference>
<evidence type="ECO:0000256" key="7">
    <source>
        <dbReference type="ARBA" id="ARBA00023157"/>
    </source>
</evidence>
<keyword evidence="5 9" id="KW-0067">ATP-binding</keyword>
<evidence type="ECO:0000259" key="11">
    <source>
        <dbReference type="Pfam" id="PF20259"/>
    </source>
</evidence>
<comment type="caution">
    <text evidence="12">The sequence shown here is derived from an EMBL/GenBank/DDBJ whole genome shotgun (WGS) entry which is preliminary data.</text>
</comment>
<reference evidence="12 13" key="1">
    <citation type="journal article" date="2016" name="Nat. Commun.">
        <title>Thousands of microbial genomes shed light on interconnected biogeochemical processes in an aquifer system.</title>
        <authorList>
            <person name="Anantharaman K."/>
            <person name="Brown C.T."/>
            <person name="Hug L.A."/>
            <person name="Sharon I."/>
            <person name="Castelle C.J."/>
            <person name="Probst A.J."/>
            <person name="Thomas B.C."/>
            <person name="Singh A."/>
            <person name="Wilkins M.J."/>
            <person name="Karaoz U."/>
            <person name="Brodie E.L."/>
            <person name="Williams K.H."/>
            <person name="Hubbard S.S."/>
            <person name="Banfield J.F."/>
        </authorList>
    </citation>
    <scope>NUCLEOTIDE SEQUENCE [LARGE SCALE GENOMIC DNA]</scope>
</reference>
<gene>
    <name evidence="9" type="primary">mnmA</name>
    <name evidence="12" type="ORF">A3C70_02780</name>
</gene>
<dbReference type="PANTHER" id="PTHR11933:SF5">
    <property type="entry name" value="MITOCHONDRIAL TRNA-SPECIFIC 2-THIOURIDYLASE 1"/>
    <property type="match status" value="1"/>
</dbReference>
<feature type="region of interest" description="Interaction with tRNA" evidence="9">
    <location>
        <begin position="152"/>
        <end position="154"/>
    </location>
</feature>
<dbReference type="Proteomes" id="UP000178175">
    <property type="component" value="Unassembled WGS sequence"/>
</dbReference>
<sequence>MRGTKKVFVGLSGGVDSAVSAALLKSQGFDVTGVFIKVWQPDFLPCSWREERRDAMRVATVLDIPFLFFDFEKEYKKGVVDEILDEYKVGRTPNPDVLCNKEIKFGAFWKKAKEMGADYIATGHYAQIIPRFDLGISEVEPRLLLEGKDKEKDQSYFLWTLTQDDLSHTLFPVGSLEKSEVRKLARKFHLPVSEKKDSQGICFIGNVTMEEFLSHFIDVKSGDVLSINGEVIGSHRGALFYTIGERHGFDVHKKKPEGGAYYVVSKDLRDNTITVSNAISEIESLSPTKVTIQNVNWIDEPKDPSFFARIRYRGKKLPIILSLVDKKLVVEFGEPVRGLSLGQSIVFYLSAQAGDSEICLGGGVMDKIS</sequence>
<dbReference type="GO" id="GO:0005737">
    <property type="term" value="C:cytoplasm"/>
    <property type="evidence" value="ECO:0007669"/>
    <property type="project" value="UniProtKB-SubCell"/>
</dbReference>
<dbReference type="FunFam" id="3.40.50.620:FF:000115">
    <property type="entry name" value="tRNA-specific 2-thiouridylase MnmA"/>
    <property type="match status" value="1"/>
</dbReference>
<dbReference type="Pfam" id="PF20259">
    <property type="entry name" value="tRNA_Me_trans_M"/>
    <property type="match status" value="1"/>
</dbReference>
<keyword evidence="3 9" id="KW-0819">tRNA processing</keyword>
<feature type="region of interest" description="Interaction with tRNA" evidence="9">
    <location>
        <begin position="311"/>
        <end position="312"/>
    </location>
</feature>
<keyword evidence="7" id="KW-1015">Disulfide bond</keyword>
<keyword evidence="1 9" id="KW-0820">tRNA-binding</keyword>
<keyword evidence="2 9" id="KW-0808">Transferase</keyword>
<evidence type="ECO:0000256" key="6">
    <source>
        <dbReference type="ARBA" id="ARBA00022884"/>
    </source>
</evidence>
<comment type="catalytic activity">
    <reaction evidence="8 9">
        <text>S-sulfanyl-L-cysteinyl-[protein] + uridine(34) in tRNA + AH2 + ATP = 2-thiouridine(34) in tRNA + L-cysteinyl-[protein] + A + AMP + diphosphate + H(+)</text>
        <dbReference type="Rhea" id="RHEA:47032"/>
        <dbReference type="Rhea" id="RHEA-COMP:10131"/>
        <dbReference type="Rhea" id="RHEA-COMP:11726"/>
        <dbReference type="Rhea" id="RHEA-COMP:11727"/>
        <dbReference type="Rhea" id="RHEA-COMP:11728"/>
        <dbReference type="ChEBI" id="CHEBI:13193"/>
        <dbReference type="ChEBI" id="CHEBI:15378"/>
        <dbReference type="ChEBI" id="CHEBI:17499"/>
        <dbReference type="ChEBI" id="CHEBI:29950"/>
        <dbReference type="ChEBI" id="CHEBI:30616"/>
        <dbReference type="ChEBI" id="CHEBI:33019"/>
        <dbReference type="ChEBI" id="CHEBI:61963"/>
        <dbReference type="ChEBI" id="CHEBI:65315"/>
        <dbReference type="ChEBI" id="CHEBI:87170"/>
        <dbReference type="ChEBI" id="CHEBI:456215"/>
        <dbReference type="EC" id="2.8.1.13"/>
    </reaction>
</comment>
<dbReference type="CDD" id="cd01998">
    <property type="entry name" value="MnmA_TRMU-like"/>
    <property type="match status" value="1"/>
</dbReference>
<evidence type="ECO:0000256" key="8">
    <source>
        <dbReference type="ARBA" id="ARBA00051542"/>
    </source>
</evidence>
<name>A0A1G2TG29_9BACT</name>
<comment type="function">
    <text evidence="9">Catalyzes the 2-thiolation of uridine at the wobble position (U34) of tRNA, leading to the formation of s(2)U34.</text>
</comment>
<comment type="caution">
    <text evidence="9">Lacks conserved residue(s) required for the propagation of feature annotation.</text>
</comment>
<feature type="site" description="Interaction with tRNA" evidence="9">
    <location>
        <position position="124"/>
    </location>
</feature>
<organism evidence="12 13">
    <name type="scientific">Candidatus Zambryskibacteria bacterium RIFCSPHIGHO2_02_FULL_43_14</name>
    <dbReference type="NCBI Taxonomy" id="1802748"/>
    <lineage>
        <taxon>Bacteria</taxon>
        <taxon>Candidatus Zambryskiibacteriota</taxon>
    </lineage>
</organism>
<evidence type="ECO:0000256" key="4">
    <source>
        <dbReference type="ARBA" id="ARBA00022741"/>
    </source>
</evidence>
<dbReference type="EMBL" id="MHVR01000011">
    <property type="protein sequence ID" value="OHA96122.1"/>
    <property type="molecule type" value="Genomic_DNA"/>
</dbReference>
<dbReference type="NCBIfam" id="TIGR00420">
    <property type="entry name" value="trmU"/>
    <property type="match status" value="1"/>
</dbReference>
<proteinExistence type="inferred from homology"/>
<dbReference type="InterPro" id="IPR046885">
    <property type="entry name" value="MnmA-like_C"/>
</dbReference>
<dbReference type="GO" id="GO:0005524">
    <property type="term" value="F:ATP binding"/>
    <property type="evidence" value="ECO:0007669"/>
    <property type="project" value="UniProtKB-KW"/>
</dbReference>
<comment type="similarity">
    <text evidence="9">Belongs to the MnmA/TRMU family.</text>
</comment>
<dbReference type="Gene3D" id="2.30.30.280">
    <property type="entry name" value="Adenine nucleotide alpha hydrolases-like domains"/>
    <property type="match status" value="1"/>
</dbReference>
<feature type="binding site" evidence="9">
    <location>
        <begin position="10"/>
        <end position="17"/>
    </location>
    <ligand>
        <name>ATP</name>
        <dbReference type="ChEBI" id="CHEBI:30616"/>
    </ligand>
</feature>
<evidence type="ECO:0000256" key="3">
    <source>
        <dbReference type="ARBA" id="ARBA00022694"/>
    </source>
</evidence>
<evidence type="ECO:0000259" key="10">
    <source>
        <dbReference type="Pfam" id="PF20258"/>
    </source>
</evidence>
<feature type="domain" description="tRNA-specific 2-thiouridylase MnmA-like C-terminal" evidence="10">
    <location>
        <begin position="289"/>
        <end position="364"/>
    </location>
</feature>
<feature type="region of interest" description="Interaction with target base in tRNA" evidence="9">
    <location>
        <begin position="94"/>
        <end position="96"/>
    </location>
</feature>
<feature type="active site" description="Nucleophile" evidence="9">
    <location>
        <position position="99"/>
    </location>
</feature>
<dbReference type="GO" id="GO:0002143">
    <property type="term" value="P:tRNA wobble position uridine thiolation"/>
    <property type="evidence" value="ECO:0007669"/>
    <property type="project" value="TreeGrafter"/>
</dbReference>
<dbReference type="InterPro" id="IPR023382">
    <property type="entry name" value="MnmA-like_central_sf"/>
</dbReference>
<keyword evidence="6 9" id="KW-0694">RNA-binding</keyword>
<keyword evidence="9" id="KW-0963">Cytoplasm</keyword>
<evidence type="ECO:0000256" key="5">
    <source>
        <dbReference type="ARBA" id="ARBA00022840"/>
    </source>
</evidence>
<dbReference type="InterPro" id="IPR004506">
    <property type="entry name" value="MnmA-like"/>
</dbReference>
<feature type="binding site" evidence="9">
    <location>
        <position position="36"/>
    </location>
    <ligand>
        <name>ATP</name>
        <dbReference type="ChEBI" id="CHEBI:30616"/>
    </ligand>
</feature>
<feature type="domain" description="tRNA-specific 2-thiouridylase MnmA-like central" evidence="11">
    <location>
        <begin position="210"/>
        <end position="276"/>
    </location>
</feature>
<dbReference type="Gene3D" id="3.40.50.620">
    <property type="entry name" value="HUPs"/>
    <property type="match status" value="1"/>
</dbReference>
<feature type="site" description="Interaction with tRNA" evidence="9">
    <location>
        <position position="343"/>
    </location>
</feature>
<dbReference type="InterPro" id="IPR046884">
    <property type="entry name" value="MnmA-like_central"/>
</dbReference>
<dbReference type="HAMAP" id="MF_00144">
    <property type="entry name" value="tRNA_thiouridyl_MnmA"/>
    <property type="match status" value="1"/>
</dbReference>